<proteinExistence type="inferred from homology"/>
<evidence type="ECO:0000313" key="12">
    <source>
        <dbReference type="Proteomes" id="UP001482513"/>
    </source>
</evidence>
<protein>
    <recommendedName>
        <fullName evidence="4 10">4-alpha-glucanotransferase</fullName>
        <ecNumber evidence="3 10">2.4.1.25</ecNumber>
    </recommendedName>
    <alternativeName>
        <fullName evidence="8 10">Amylomaltase</fullName>
    </alternativeName>
    <alternativeName>
        <fullName evidence="9 10">Disproportionating enzyme</fullName>
    </alternativeName>
</protein>
<accession>A0ABV0K9G7</accession>
<keyword evidence="5 10" id="KW-0328">Glycosyltransferase</keyword>
<comment type="catalytic activity">
    <reaction evidence="1 10">
        <text>Transfers a segment of a (1-&gt;4)-alpha-D-glucan to a new position in an acceptor, which may be glucose or a (1-&gt;4)-alpha-D-glucan.</text>
        <dbReference type="EC" id="2.4.1.25"/>
    </reaction>
</comment>
<evidence type="ECO:0000256" key="5">
    <source>
        <dbReference type="ARBA" id="ARBA00022676"/>
    </source>
</evidence>
<reference evidence="11 12" key="1">
    <citation type="submission" date="2022-04" db="EMBL/GenBank/DDBJ databases">
        <title>Positive selection, recombination, and allopatry shape intraspecific diversity of widespread and dominant cyanobacteria.</title>
        <authorList>
            <person name="Wei J."/>
            <person name="Shu W."/>
            <person name="Hu C."/>
        </authorList>
    </citation>
    <scope>NUCLEOTIDE SEQUENCE [LARGE SCALE GENOMIC DNA]</scope>
    <source>
        <strain evidence="11 12">DQ-A4</strain>
    </source>
</reference>
<organism evidence="11 12">
    <name type="scientific">Leptolyngbya subtilissima DQ-A4</name>
    <dbReference type="NCBI Taxonomy" id="2933933"/>
    <lineage>
        <taxon>Bacteria</taxon>
        <taxon>Bacillati</taxon>
        <taxon>Cyanobacteriota</taxon>
        <taxon>Cyanophyceae</taxon>
        <taxon>Leptolyngbyales</taxon>
        <taxon>Leptolyngbyaceae</taxon>
        <taxon>Leptolyngbya group</taxon>
        <taxon>Leptolyngbya</taxon>
    </lineage>
</organism>
<dbReference type="InterPro" id="IPR003385">
    <property type="entry name" value="Glyco_hydro_77"/>
</dbReference>
<evidence type="ECO:0000256" key="1">
    <source>
        <dbReference type="ARBA" id="ARBA00000439"/>
    </source>
</evidence>
<dbReference type="EC" id="2.4.1.25" evidence="3 10"/>
<gene>
    <name evidence="11" type="primary">malQ</name>
    <name evidence="11" type="ORF">NC992_21180</name>
</gene>
<evidence type="ECO:0000256" key="8">
    <source>
        <dbReference type="ARBA" id="ARBA00031423"/>
    </source>
</evidence>
<dbReference type="NCBIfam" id="NF011080">
    <property type="entry name" value="PRK14508.1-3"/>
    <property type="match status" value="1"/>
</dbReference>
<evidence type="ECO:0000256" key="4">
    <source>
        <dbReference type="ARBA" id="ARBA00020295"/>
    </source>
</evidence>
<dbReference type="Proteomes" id="UP001482513">
    <property type="component" value="Unassembled WGS sequence"/>
</dbReference>
<keyword evidence="6 10" id="KW-0808">Transferase</keyword>
<dbReference type="PANTHER" id="PTHR32438">
    <property type="entry name" value="4-ALPHA-GLUCANOTRANSFERASE DPE1, CHLOROPLASTIC/AMYLOPLASTIC"/>
    <property type="match status" value="1"/>
</dbReference>
<evidence type="ECO:0000256" key="7">
    <source>
        <dbReference type="ARBA" id="ARBA00023277"/>
    </source>
</evidence>
<evidence type="ECO:0000256" key="3">
    <source>
        <dbReference type="ARBA" id="ARBA00012560"/>
    </source>
</evidence>
<dbReference type="InterPro" id="IPR017853">
    <property type="entry name" value="GH"/>
</dbReference>
<dbReference type="EMBL" id="JAMPKX010000012">
    <property type="protein sequence ID" value="MEP0949408.1"/>
    <property type="molecule type" value="Genomic_DNA"/>
</dbReference>
<name>A0ABV0K9G7_9CYAN</name>
<dbReference type="GO" id="GO:0004134">
    <property type="term" value="F:4-alpha-glucanotransferase activity"/>
    <property type="evidence" value="ECO:0007669"/>
    <property type="project" value="UniProtKB-EC"/>
</dbReference>
<dbReference type="Gene3D" id="3.20.20.80">
    <property type="entry name" value="Glycosidases"/>
    <property type="match status" value="1"/>
</dbReference>
<comment type="similarity">
    <text evidence="2 10">Belongs to the disproportionating enzyme family.</text>
</comment>
<dbReference type="PANTHER" id="PTHR32438:SF5">
    <property type="entry name" value="4-ALPHA-GLUCANOTRANSFERASE DPE1, CHLOROPLASTIC_AMYLOPLASTIC"/>
    <property type="match status" value="1"/>
</dbReference>
<sequence>MPFPRASGILLHPTSLPGRFGIGDLGPEAYQFVDFLASTRQQLWQVLPLGPTGHGNSPYLCYSAMAGNPLLISLEELCNRSLLYPDELHELEHLSPHQIDFDRVIPVKTELLRRAADRFSEVASDEDRAALAQFSEECHFWVDEFAFFMALKNAHGGASWTEWPSDIARREPEAMAAWREKLAGDIFTHKFLQFEFHRQWQSLRQYARDRQIQIIGDIPIYVAHDSVDVWAYPENFMLDEETLAPAQMAGVPPDYFSETGQLWGNPTYNWEALKKSGFNWWIQRINALLGYVDIIRIDHFRGLQAFWSVPAGETTAINGEWVEAPGTELFEAVRQTFGKLPVMAEDLGMITPEVEALRDEFEFPGMKILHFAFGGGSDNPYLPFNYVENSVVYTGTHDNDTTVGWFEKMPDHERDRLQQYLGCISPEGIHWSLIRLALLSVSNQAITPLQDVLGYGSDCRMNTPGRSDGNWGWRYEAKVLTDEVSDRLRSLTELSNRATASME</sequence>
<evidence type="ECO:0000256" key="9">
    <source>
        <dbReference type="ARBA" id="ARBA00031501"/>
    </source>
</evidence>
<evidence type="ECO:0000313" key="11">
    <source>
        <dbReference type="EMBL" id="MEP0949408.1"/>
    </source>
</evidence>
<dbReference type="NCBIfam" id="NF011079">
    <property type="entry name" value="PRK14508.1-2"/>
    <property type="match status" value="1"/>
</dbReference>
<evidence type="ECO:0000256" key="6">
    <source>
        <dbReference type="ARBA" id="ARBA00022679"/>
    </source>
</evidence>
<dbReference type="SUPFAM" id="SSF51445">
    <property type="entry name" value="(Trans)glycosidases"/>
    <property type="match status" value="1"/>
</dbReference>
<evidence type="ECO:0000256" key="10">
    <source>
        <dbReference type="RuleBase" id="RU361207"/>
    </source>
</evidence>
<comment type="caution">
    <text evidence="11">The sequence shown here is derived from an EMBL/GenBank/DDBJ whole genome shotgun (WGS) entry which is preliminary data.</text>
</comment>
<dbReference type="RefSeq" id="WP_190694957.1">
    <property type="nucleotide sequence ID" value="NZ_JAMPKX010000012.1"/>
</dbReference>
<keyword evidence="12" id="KW-1185">Reference proteome</keyword>
<evidence type="ECO:0000256" key="2">
    <source>
        <dbReference type="ARBA" id="ARBA00005684"/>
    </source>
</evidence>
<keyword evidence="7 10" id="KW-0119">Carbohydrate metabolism</keyword>
<dbReference type="Pfam" id="PF02446">
    <property type="entry name" value="Glyco_hydro_77"/>
    <property type="match status" value="1"/>
</dbReference>
<dbReference type="NCBIfam" id="TIGR00217">
    <property type="entry name" value="malQ"/>
    <property type="match status" value="1"/>
</dbReference>